<name>A0A1S7LFX6_MAGMO</name>
<evidence type="ECO:0000256" key="12">
    <source>
        <dbReference type="HAMAP-Rule" id="MF_01569"/>
    </source>
</evidence>
<dbReference type="PRINTS" id="PR01046">
    <property type="entry name" value="TRNASYNTHPRO"/>
</dbReference>
<dbReference type="SUPFAM" id="SSF52954">
    <property type="entry name" value="Class II aaRS ABD-related"/>
    <property type="match status" value="1"/>
</dbReference>
<evidence type="ECO:0000256" key="11">
    <source>
        <dbReference type="ARBA" id="ARBA00060755"/>
    </source>
</evidence>
<dbReference type="PANTHER" id="PTHR42753">
    <property type="entry name" value="MITOCHONDRIAL RIBOSOME PROTEIN L39/PROLYL-TRNA LIGASE FAMILY MEMBER"/>
    <property type="match status" value="1"/>
</dbReference>
<dbReference type="InterPro" id="IPR044140">
    <property type="entry name" value="ProRS_anticodon_short"/>
</dbReference>
<dbReference type="FunFam" id="3.30.930.10:FF:000066">
    <property type="entry name" value="Proline--tRNA ligase"/>
    <property type="match status" value="1"/>
</dbReference>
<gene>
    <name evidence="12 14" type="primary">proS</name>
    <name evidence="14" type="ORF">MAGMO_1245</name>
</gene>
<dbReference type="PANTHER" id="PTHR42753:SF2">
    <property type="entry name" value="PROLINE--TRNA LIGASE"/>
    <property type="match status" value="1"/>
</dbReference>
<evidence type="ECO:0000313" key="14">
    <source>
        <dbReference type="EMBL" id="CRH05438.1"/>
    </source>
</evidence>
<dbReference type="InterPro" id="IPR007214">
    <property type="entry name" value="YbaK/aa-tRNA-synth-assoc-dom"/>
</dbReference>
<comment type="function">
    <text evidence="10 12">Catalyzes the attachment of proline to tRNA(Pro) in a two-step reaction: proline is first activated by ATP to form Pro-AMP and then transferred to the acceptor end of tRNA(Pro). As ProRS can inadvertently accommodate and process non-cognate amino acids such as alanine and cysteine, to avoid such errors it has two additional distinct editing activities against alanine. One activity is designated as 'pretransfer' editing and involves the tRNA(Pro)-independent hydrolysis of activated Ala-AMP. The other activity is designated 'posttransfer' editing and involves deacylation of mischarged Ala-tRNA(Pro). The misacylated Cys-tRNA(Pro) is not edited by ProRS.</text>
</comment>
<dbReference type="InterPro" id="IPR036754">
    <property type="entry name" value="YbaK/aa-tRNA-synt-asso_dom_sf"/>
</dbReference>
<dbReference type="InterPro" id="IPR045864">
    <property type="entry name" value="aa-tRNA-synth_II/BPL/LPL"/>
</dbReference>
<comment type="catalytic activity">
    <reaction evidence="9 12">
        <text>tRNA(Pro) + L-proline + ATP = L-prolyl-tRNA(Pro) + AMP + diphosphate</text>
        <dbReference type="Rhea" id="RHEA:14305"/>
        <dbReference type="Rhea" id="RHEA-COMP:9700"/>
        <dbReference type="Rhea" id="RHEA-COMP:9702"/>
        <dbReference type="ChEBI" id="CHEBI:30616"/>
        <dbReference type="ChEBI" id="CHEBI:33019"/>
        <dbReference type="ChEBI" id="CHEBI:60039"/>
        <dbReference type="ChEBI" id="CHEBI:78442"/>
        <dbReference type="ChEBI" id="CHEBI:78532"/>
        <dbReference type="ChEBI" id="CHEBI:456215"/>
        <dbReference type="EC" id="6.1.1.15"/>
    </reaction>
</comment>
<dbReference type="GO" id="GO:0004827">
    <property type="term" value="F:proline-tRNA ligase activity"/>
    <property type="evidence" value="ECO:0007669"/>
    <property type="project" value="UniProtKB-UniRule"/>
</dbReference>
<dbReference type="EMBL" id="LO017727">
    <property type="protein sequence ID" value="CRH05438.1"/>
    <property type="molecule type" value="Genomic_DNA"/>
</dbReference>
<dbReference type="InterPro" id="IPR004154">
    <property type="entry name" value="Anticodon-bd"/>
</dbReference>
<dbReference type="InterPro" id="IPR033730">
    <property type="entry name" value="ProRS_core_prok"/>
</dbReference>
<dbReference type="InterPro" id="IPR050062">
    <property type="entry name" value="Pro-tRNA_synthetase"/>
</dbReference>
<dbReference type="CDD" id="cd00861">
    <property type="entry name" value="ProRS_anticodon_short"/>
    <property type="match status" value="1"/>
</dbReference>
<dbReference type="GO" id="GO:0006433">
    <property type="term" value="P:prolyl-tRNA aminoacylation"/>
    <property type="evidence" value="ECO:0007669"/>
    <property type="project" value="UniProtKB-UniRule"/>
</dbReference>
<dbReference type="Pfam" id="PF03129">
    <property type="entry name" value="HGTP_anticodon"/>
    <property type="match status" value="1"/>
</dbReference>
<evidence type="ECO:0000256" key="10">
    <source>
        <dbReference type="ARBA" id="ARBA00053664"/>
    </source>
</evidence>
<dbReference type="SUPFAM" id="SSF55681">
    <property type="entry name" value="Class II aaRS and biotin synthetases"/>
    <property type="match status" value="1"/>
</dbReference>
<evidence type="ECO:0000256" key="5">
    <source>
        <dbReference type="ARBA" id="ARBA00022741"/>
    </source>
</evidence>
<evidence type="ECO:0000256" key="4">
    <source>
        <dbReference type="ARBA" id="ARBA00022598"/>
    </source>
</evidence>
<evidence type="ECO:0000256" key="6">
    <source>
        <dbReference type="ARBA" id="ARBA00022840"/>
    </source>
</evidence>
<evidence type="ECO:0000259" key="13">
    <source>
        <dbReference type="PROSITE" id="PS50862"/>
    </source>
</evidence>
<dbReference type="CDD" id="cd00779">
    <property type="entry name" value="ProRS_core_prok"/>
    <property type="match status" value="1"/>
</dbReference>
<dbReference type="HAMAP" id="MF_01569">
    <property type="entry name" value="Pro_tRNA_synth_type1"/>
    <property type="match status" value="1"/>
</dbReference>
<dbReference type="Pfam" id="PF00587">
    <property type="entry name" value="tRNA-synt_2b"/>
    <property type="match status" value="1"/>
</dbReference>
<comment type="subunit">
    <text evidence="2 12">Homodimer.</text>
</comment>
<evidence type="ECO:0000256" key="2">
    <source>
        <dbReference type="ARBA" id="ARBA00011738"/>
    </source>
</evidence>
<dbReference type="InterPro" id="IPR002314">
    <property type="entry name" value="aa-tRNA-synt_IIb"/>
</dbReference>
<dbReference type="PIRSF" id="PIRSF001535">
    <property type="entry name" value="ProRS_1"/>
    <property type="match status" value="1"/>
</dbReference>
<dbReference type="PROSITE" id="PS50862">
    <property type="entry name" value="AA_TRNA_LIGASE_II"/>
    <property type="match status" value="1"/>
</dbReference>
<dbReference type="Gene3D" id="3.30.930.10">
    <property type="entry name" value="Bira Bifunctional Protein, Domain 2"/>
    <property type="match status" value="2"/>
</dbReference>
<dbReference type="GO" id="GO:0005829">
    <property type="term" value="C:cytosol"/>
    <property type="evidence" value="ECO:0007669"/>
    <property type="project" value="TreeGrafter"/>
</dbReference>
<dbReference type="InterPro" id="IPR006195">
    <property type="entry name" value="aa-tRNA-synth_II"/>
</dbReference>
<evidence type="ECO:0000256" key="3">
    <source>
        <dbReference type="ARBA" id="ARBA00022490"/>
    </source>
</evidence>
<dbReference type="SUPFAM" id="SSF55826">
    <property type="entry name" value="YbaK/ProRS associated domain"/>
    <property type="match status" value="1"/>
</dbReference>
<accession>A0A1S7LFX6</accession>
<dbReference type="InterPro" id="IPR036621">
    <property type="entry name" value="Anticodon-bd_dom_sf"/>
</dbReference>
<dbReference type="NCBIfam" id="NF006625">
    <property type="entry name" value="PRK09194.1"/>
    <property type="match status" value="1"/>
</dbReference>
<keyword evidence="6 12" id="KW-0067">ATP-binding</keyword>
<proteinExistence type="inferred from homology"/>
<organism evidence="14">
    <name type="scientific">Magnetococcus massalia (strain MO-1)</name>
    <dbReference type="NCBI Taxonomy" id="451514"/>
    <lineage>
        <taxon>Bacteria</taxon>
        <taxon>Pseudomonadati</taxon>
        <taxon>Pseudomonadota</taxon>
        <taxon>Magnetococcia</taxon>
        <taxon>Magnetococcales</taxon>
        <taxon>Magnetococcaceae</taxon>
        <taxon>Magnetococcus</taxon>
    </lineage>
</organism>
<dbReference type="CDD" id="cd04334">
    <property type="entry name" value="ProRS-INS"/>
    <property type="match status" value="1"/>
</dbReference>
<dbReference type="Gene3D" id="3.40.50.800">
    <property type="entry name" value="Anticodon-binding domain"/>
    <property type="match status" value="1"/>
</dbReference>
<sequence>MSSMKFSQTLIPTIKEDPSEAQVVSHRLMLRAGMIRQLGAGIYTWLPMGLKALRKVESIVRQEMDRAGGQEVLMPAVIPAELWEESGRWKLYGKELLRIKDRHDRDFCIGPTHEEVISDLVRREIQSYKQLPANFYQIQTKFRDEVRPRFGIMRGREFLMKDAYSFDVDEKALDASYQAMFKCYQSIFDRMDLNYRPVEADTGSIGGASSHEFHVLAESGEDTIVSCSHCAYAANLEKAFGTAKDAPDGEAYPMEKVATPDQRSIDEVADYLQVPASMTVKCLTWYDDESDQWTLLLVRGDHQINEVKAANATSPTGRMPSAEEAAEALGAPVGFLGAVNTANFKKPVRIIADIALRDSKNMICGANEAGYHLTGVNWERDLPLPEFVDLRNVEAGDGCPRCGPGSLELSRGIEVGHVFKLGTKYSEAMGVSVLGEDGKELTPIMGCYGIGVSRIVAASIEQNHDENGIIWPTNIAPIEVHIVVMNPKESESMAFAQELYQTFEARGIDVMLDDRDERAGVKFKDADLLGAPYRVLIGGRSFKEGVSEVKIRRSGEIEKIPLDEVALQIGERIIAEKQLG</sequence>
<reference evidence="14" key="1">
    <citation type="submission" date="2015-04" db="EMBL/GenBank/DDBJ databases">
        <authorList>
            <person name="Syromyatnikov M.Y."/>
            <person name="Popov V.N."/>
        </authorList>
    </citation>
    <scope>NUCLEOTIDE SEQUENCE</scope>
    <source>
        <strain evidence="14">MO-1</strain>
    </source>
</reference>
<dbReference type="NCBIfam" id="TIGR00409">
    <property type="entry name" value="proS_fam_II"/>
    <property type="match status" value="1"/>
</dbReference>
<dbReference type="Pfam" id="PF04073">
    <property type="entry name" value="tRNA_edit"/>
    <property type="match status" value="1"/>
</dbReference>
<dbReference type="InterPro" id="IPR002316">
    <property type="entry name" value="Pro-tRNA-ligase_IIa"/>
</dbReference>
<evidence type="ECO:0000256" key="1">
    <source>
        <dbReference type="ARBA" id="ARBA00004496"/>
    </source>
</evidence>
<dbReference type="FunFam" id="3.30.930.10:FF:000065">
    <property type="entry name" value="Proline--tRNA ligase"/>
    <property type="match status" value="1"/>
</dbReference>
<dbReference type="InterPro" id="IPR004500">
    <property type="entry name" value="Pro-tRNA-synth_IIa_bac-type"/>
</dbReference>
<keyword evidence="8 12" id="KW-0030">Aminoacyl-tRNA synthetase</keyword>
<feature type="domain" description="Aminoacyl-transfer RNA synthetases class-II family profile" evidence="13">
    <location>
        <begin position="36"/>
        <end position="472"/>
    </location>
</feature>
<dbReference type="GO" id="GO:0002161">
    <property type="term" value="F:aminoacyl-tRNA deacylase activity"/>
    <property type="evidence" value="ECO:0007669"/>
    <property type="project" value="InterPro"/>
</dbReference>
<dbReference type="EC" id="6.1.1.15" evidence="12"/>
<protein>
    <recommendedName>
        <fullName evidence="12">Proline--tRNA ligase</fullName>
        <ecNumber evidence="12">6.1.1.15</ecNumber>
    </recommendedName>
    <alternativeName>
        <fullName evidence="12">Prolyl-tRNA synthetase</fullName>
        <shortName evidence="12">ProRS</shortName>
    </alternativeName>
</protein>
<dbReference type="InterPro" id="IPR023717">
    <property type="entry name" value="Pro-tRNA-Synthase_IIa_type1"/>
</dbReference>
<keyword evidence="4 12" id="KW-0436">Ligase</keyword>
<dbReference type="GO" id="GO:0005524">
    <property type="term" value="F:ATP binding"/>
    <property type="evidence" value="ECO:0007669"/>
    <property type="project" value="UniProtKB-UniRule"/>
</dbReference>
<keyword evidence="7 12" id="KW-0648">Protein biosynthesis</keyword>
<dbReference type="AlphaFoldDB" id="A0A1S7LFX6"/>
<comment type="subcellular location">
    <subcellularLocation>
        <location evidence="1 12">Cytoplasm</location>
    </subcellularLocation>
</comment>
<keyword evidence="5 12" id="KW-0547">Nucleotide-binding</keyword>
<keyword evidence="3 12" id="KW-0963">Cytoplasm</keyword>
<evidence type="ECO:0000256" key="9">
    <source>
        <dbReference type="ARBA" id="ARBA00047671"/>
    </source>
</evidence>
<comment type="similarity">
    <text evidence="11 12">Belongs to the class-II aminoacyl-tRNA synthetase family. ProS type 1 subfamily.</text>
</comment>
<evidence type="ECO:0000256" key="8">
    <source>
        <dbReference type="ARBA" id="ARBA00023146"/>
    </source>
</evidence>
<comment type="domain">
    <text evidence="12">Consists of three domains: the N-terminal catalytic domain, the editing domain and the C-terminal anticodon-binding domain.</text>
</comment>
<evidence type="ECO:0000256" key="7">
    <source>
        <dbReference type="ARBA" id="ARBA00022917"/>
    </source>
</evidence>